<evidence type="ECO:0000313" key="1">
    <source>
        <dbReference type="EMBL" id="KRG40681.1"/>
    </source>
</evidence>
<gene>
    <name evidence="1" type="ORF">ARC20_12725</name>
</gene>
<accession>A0A0R0A7W8</accession>
<keyword evidence="2" id="KW-1185">Reference proteome</keyword>
<reference evidence="1 2" key="1">
    <citation type="submission" date="2015-10" db="EMBL/GenBank/DDBJ databases">
        <title>Genome sequencing and analysis of members of genus Stenotrophomonas.</title>
        <authorList>
            <person name="Patil P.P."/>
            <person name="Midha S."/>
            <person name="Patil P.B."/>
        </authorList>
    </citation>
    <scope>NUCLEOTIDE SEQUENCE [LARGE SCALE GENOMIC DNA]</scope>
    <source>
        <strain evidence="1 2">JCM 16536</strain>
    </source>
</reference>
<organism evidence="1 2">
    <name type="scientific">Stenotrophomonas panacihumi</name>
    <dbReference type="NCBI Taxonomy" id="676599"/>
    <lineage>
        <taxon>Bacteria</taxon>
        <taxon>Pseudomonadati</taxon>
        <taxon>Pseudomonadota</taxon>
        <taxon>Gammaproteobacteria</taxon>
        <taxon>Lysobacterales</taxon>
        <taxon>Lysobacteraceae</taxon>
        <taxon>Stenotrophomonas</taxon>
    </lineage>
</organism>
<dbReference type="AlphaFoldDB" id="A0A0R0A7W8"/>
<protein>
    <submittedName>
        <fullName evidence="1">Uncharacterized protein</fullName>
    </submittedName>
</protein>
<evidence type="ECO:0000313" key="2">
    <source>
        <dbReference type="Proteomes" id="UP000051802"/>
    </source>
</evidence>
<sequence>MALARSGATLAPNQRTGFWRALSAYARVREACLWQGNELRAQPHLLQTLRDSSRTALAGDLGQAMTWLYATEKLKMSAVVDFGVGCGLLAAPVPAPKAFNKRPDFMAATGALKDVVLLESKGMILEHASGTSWRSGLADGLEQTTAGVDWLNLHGSTAVVANKYAVSFGLVEKGPSLAVVVDPPAKTGTELDAPKQLALLRHHAASWALAAGEFELAAALVDPEQTRERMQLVELLPEVGRHGVAVKVGLQSRRERWYEHVRPVHFISSDLIRAVARNDLEGALAAIAAFNSRPGTSANTREMFGIVDRTEEEGFVALPDGTAAEWWPVDGMIRGPE</sequence>
<proteinExistence type="predicted"/>
<dbReference type="Proteomes" id="UP000051802">
    <property type="component" value="Unassembled WGS sequence"/>
</dbReference>
<comment type="caution">
    <text evidence="1">The sequence shown here is derived from an EMBL/GenBank/DDBJ whole genome shotgun (WGS) entry which is preliminary data.</text>
</comment>
<dbReference type="EMBL" id="LLXU01000095">
    <property type="protein sequence ID" value="KRG40681.1"/>
    <property type="molecule type" value="Genomic_DNA"/>
</dbReference>
<name>A0A0R0A7W8_9GAMM</name>